<feature type="domain" description="STAS" evidence="1">
    <location>
        <begin position="1"/>
        <end position="86"/>
    </location>
</feature>
<protein>
    <submittedName>
        <fullName evidence="2">MFS superfamily sulfate permease-like transporter</fullName>
    </submittedName>
</protein>
<dbReference type="CDD" id="cd07042">
    <property type="entry name" value="STAS_SulP_like_sulfate_transporter"/>
    <property type="match status" value="1"/>
</dbReference>
<keyword evidence="3" id="KW-1185">Reference proteome</keyword>
<gene>
    <name evidence="2" type="ORF">JOM49_005265</name>
</gene>
<evidence type="ECO:0000313" key="3">
    <source>
        <dbReference type="Proteomes" id="UP000741013"/>
    </source>
</evidence>
<sequence>MVYTVTGELFFASSNDLVYQFDYANDPDSVVIDLTDAHIWDASTVASLDAITTKYESRGKTVEIVGLNKHSAVMHGKLTGELTASH</sequence>
<dbReference type="InterPro" id="IPR036513">
    <property type="entry name" value="STAS_dom_sf"/>
</dbReference>
<dbReference type="Proteomes" id="UP000741013">
    <property type="component" value="Unassembled WGS sequence"/>
</dbReference>
<dbReference type="Gene3D" id="3.30.750.24">
    <property type="entry name" value="STAS domain"/>
    <property type="match status" value="1"/>
</dbReference>
<evidence type="ECO:0000313" key="2">
    <source>
        <dbReference type="EMBL" id="MBP2183739.1"/>
    </source>
</evidence>
<dbReference type="EMBL" id="JAGGMS010000001">
    <property type="protein sequence ID" value="MBP2183739.1"/>
    <property type="molecule type" value="Genomic_DNA"/>
</dbReference>
<dbReference type="InterPro" id="IPR052706">
    <property type="entry name" value="Membrane-Transporter-like"/>
</dbReference>
<name>A0ABS4PWD4_9PSEU</name>
<proteinExistence type="predicted"/>
<dbReference type="PANTHER" id="PTHR43310">
    <property type="entry name" value="SULFATE TRANSPORTER YBAR-RELATED"/>
    <property type="match status" value="1"/>
</dbReference>
<reference evidence="2 3" key="1">
    <citation type="submission" date="2021-03" db="EMBL/GenBank/DDBJ databases">
        <title>Sequencing the genomes of 1000 actinobacteria strains.</title>
        <authorList>
            <person name="Klenk H.-P."/>
        </authorList>
    </citation>
    <scope>NUCLEOTIDE SEQUENCE [LARGE SCALE GENOMIC DNA]</scope>
    <source>
        <strain evidence="2 3">DSM 45510</strain>
    </source>
</reference>
<dbReference type="Pfam" id="PF01740">
    <property type="entry name" value="STAS"/>
    <property type="match status" value="1"/>
</dbReference>
<dbReference type="PANTHER" id="PTHR43310:SF1">
    <property type="entry name" value="SULFATE TRANSPORTER YBAR-RELATED"/>
    <property type="match status" value="1"/>
</dbReference>
<comment type="caution">
    <text evidence="2">The sequence shown here is derived from an EMBL/GenBank/DDBJ whole genome shotgun (WGS) entry which is preliminary data.</text>
</comment>
<dbReference type="PROSITE" id="PS50801">
    <property type="entry name" value="STAS"/>
    <property type="match status" value="1"/>
</dbReference>
<dbReference type="SUPFAM" id="SSF52091">
    <property type="entry name" value="SpoIIaa-like"/>
    <property type="match status" value="1"/>
</dbReference>
<organism evidence="2 3">
    <name type="scientific">Amycolatopsis magusensis</name>
    <dbReference type="NCBI Taxonomy" id="882444"/>
    <lineage>
        <taxon>Bacteria</taxon>
        <taxon>Bacillati</taxon>
        <taxon>Actinomycetota</taxon>
        <taxon>Actinomycetes</taxon>
        <taxon>Pseudonocardiales</taxon>
        <taxon>Pseudonocardiaceae</taxon>
        <taxon>Amycolatopsis</taxon>
    </lineage>
</organism>
<accession>A0ABS4PWD4</accession>
<evidence type="ECO:0000259" key="1">
    <source>
        <dbReference type="PROSITE" id="PS50801"/>
    </source>
</evidence>
<dbReference type="InterPro" id="IPR002645">
    <property type="entry name" value="STAS_dom"/>
</dbReference>